<feature type="transmembrane region" description="Helical" evidence="1">
    <location>
        <begin position="82"/>
        <end position="100"/>
    </location>
</feature>
<dbReference type="InterPro" id="IPR007352">
    <property type="entry name" value="DUF420"/>
</dbReference>
<feature type="transmembrane region" description="Helical" evidence="1">
    <location>
        <begin position="120"/>
        <end position="142"/>
    </location>
</feature>
<dbReference type="STRING" id="1393122.SAMN05660895_1330"/>
<protein>
    <submittedName>
        <fullName evidence="2">Putative membrane protein</fullName>
    </submittedName>
</protein>
<sequence>MNMDKQKNGVQHSYTGIIVTISVVIPLVVAALFILPHPDIRVGFRLTILPFFNAICNSVTAILLLASLYFIKHGQRQWHMRCNLAAVVLSVLFLISYVIYHSLAPETHFGGEGVIRYVYFFILITHILLAAVIVPLVLITLVRALQGRFDRHKKIARITWPLWFYVAVTGVLVYVLISPYYPH</sequence>
<keyword evidence="1" id="KW-1133">Transmembrane helix</keyword>
<dbReference type="AlphaFoldDB" id="A0A1I7NCL0"/>
<dbReference type="Proteomes" id="UP000199537">
    <property type="component" value="Unassembled WGS sequence"/>
</dbReference>
<organism evidence="2 3">
    <name type="scientific">Thermoflavifilum thermophilum</name>
    <dbReference type="NCBI Taxonomy" id="1393122"/>
    <lineage>
        <taxon>Bacteria</taxon>
        <taxon>Pseudomonadati</taxon>
        <taxon>Bacteroidota</taxon>
        <taxon>Chitinophagia</taxon>
        <taxon>Chitinophagales</taxon>
        <taxon>Chitinophagaceae</taxon>
        <taxon>Thermoflavifilum</taxon>
    </lineage>
</organism>
<dbReference type="Gene3D" id="1.20.120.80">
    <property type="entry name" value="Cytochrome c oxidase, subunit III, four-helix bundle"/>
    <property type="match status" value="1"/>
</dbReference>
<name>A0A1I7NCL0_9BACT</name>
<feature type="transmembrane region" description="Helical" evidence="1">
    <location>
        <begin position="12"/>
        <end position="35"/>
    </location>
</feature>
<dbReference type="PANTHER" id="PTHR37692">
    <property type="entry name" value="HYPOTHETICAL MEMBRANE SPANNING PROTEIN"/>
    <property type="match status" value="1"/>
</dbReference>
<accession>A0A1I7NCL0</accession>
<feature type="transmembrane region" description="Helical" evidence="1">
    <location>
        <begin position="162"/>
        <end position="181"/>
    </location>
</feature>
<evidence type="ECO:0000313" key="2">
    <source>
        <dbReference type="EMBL" id="SFV32389.1"/>
    </source>
</evidence>
<dbReference type="GO" id="GO:0022904">
    <property type="term" value="P:respiratory electron transport chain"/>
    <property type="evidence" value="ECO:0007669"/>
    <property type="project" value="InterPro"/>
</dbReference>
<dbReference type="PANTHER" id="PTHR37692:SF1">
    <property type="entry name" value="DUF420 DOMAIN-CONTAINING PROTEIN"/>
    <property type="match status" value="1"/>
</dbReference>
<dbReference type="InterPro" id="IPR013833">
    <property type="entry name" value="Cyt_c_oxidase_su3_a-hlx"/>
</dbReference>
<dbReference type="GO" id="GO:0004129">
    <property type="term" value="F:cytochrome-c oxidase activity"/>
    <property type="evidence" value="ECO:0007669"/>
    <property type="project" value="InterPro"/>
</dbReference>
<evidence type="ECO:0000313" key="3">
    <source>
        <dbReference type="Proteomes" id="UP000199537"/>
    </source>
</evidence>
<proteinExistence type="predicted"/>
<dbReference type="EMBL" id="FPCJ01000001">
    <property type="protein sequence ID" value="SFV32389.1"/>
    <property type="molecule type" value="Genomic_DNA"/>
</dbReference>
<evidence type="ECO:0000256" key="1">
    <source>
        <dbReference type="SAM" id="Phobius"/>
    </source>
</evidence>
<dbReference type="Pfam" id="PF04238">
    <property type="entry name" value="DUF420"/>
    <property type="match status" value="1"/>
</dbReference>
<feature type="transmembrane region" description="Helical" evidence="1">
    <location>
        <begin position="47"/>
        <end position="70"/>
    </location>
</feature>
<reference evidence="3" key="1">
    <citation type="submission" date="2016-10" db="EMBL/GenBank/DDBJ databases">
        <authorList>
            <person name="Varghese N."/>
            <person name="Submissions S."/>
        </authorList>
    </citation>
    <scope>NUCLEOTIDE SEQUENCE [LARGE SCALE GENOMIC DNA]</scope>
    <source>
        <strain evidence="3">DSM 14807</strain>
    </source>
</reference>
<dbReference type="GO" id="GO:0016020">
    <property type="term" value="C:membrane"/>
    <property type="evidence" value="ECO:0007669"/>
    <property type="project" value="InterPro"/>
</dbReference>
<keyword evidence="1" id="KW-0812">Transmembrane</keyword>
<gene>
    <name evidence="2" type="ORF">SAMN05660895_1330</name>
</gene>
<keyword evidence="3" id="KW-1185">Reference proteome</keyword>
<keyword evidence="1" id="KW-0472">Membrane</keyword>